<evidence type="ECO:0000256" key="3">
    <source>
        <dbReference type="ARBA" id="ARBA00022989"/>
    </source>
</evidence>
<dbReference type="Gene3D" id="1.20.120.1630">
    <property type="match status" value="1"/>
</dbReference>
<name>A0ABY3RU73_9MICO</name>
<evidence type="ECO:0000256" key="5">
    <source>
        <dbReference type="SAM" id="MobiDB-lite"/>
    </source>
</evidence>
<dbReference type="InterPro" id="IPR007318">
    <property type="entry name" value="Phopholipid_MeTrfase"/>
</dbReference>
<sequence length="338" mass="35930">MAERGGSGSLVDLLDRRWGRAYFAFQALAGIAWWIGVFTAPLVRDSTLGRLDPVLVAVFDIPLFVGASVLVAAGVRAAVWVAVPWTALVSIGMATYATVTGLGGWGALAMAVAALASVGAGILVLLDRVPVEWIVVGPFRFRSAPPAPAGTHLARTGIQTLVFSGVLLLAVPLVILFFEQRWGLHPPVPPAVRLAGAALFVPALALSLWSGVAVSLRGGGTPLPSVMPNRLVVTGPYRFVRNPMAVGGIAQGVAVGLMLGSWLVVAYALAGSVVWNTLVRPQEEADLERRFGREFLDYREEVSCWIPRLHPRAAERTRVHHGSATSPPDAHLDPRERG</sequence>
<keyword evidence="8" id="KW-1185">Reference proteome</keyword>
<evidence type="ECO:0000256" key="4">
    <source>
        <dbReference type="ARBA" id="ARBA00023136"/>
    </source>
</evidence>
<dbReference type="RefSeq" id="WP_231820950.1">
    <property type="nucleotide sequence ID" value="NZ_CP082781.1"/>
</dbReference>
<protein>
    <submittedName>
        <fullName evidence="7">Isoprenylcysteine carboxylmethyltransferase family protein</fullName>
    </submittedName>
</protein>
<organism evidence="7 8">
    <name type="scientific">Microbacterium resistens</name>
    <dbReference type="NCBI Taxonomy" id="156977"/>
    <lineage>
        <taxon>Bacteria</taxon>
        <taxon>Bacillati</taxon>
        <taxon>Actinomycetota</taxon>
        <taxon>Actinomycetes</taxon>
        <taxon>Micrococcales</taxon>
        <taxon>Microbacteriaceae</taxon>
        <taxon>Microbacterium</taxon>
    </lineage>
</organism>
<dbReference type="EMBL" id="CP082781">
    <property type="protein sequence ID" value="UGS27618.1"/>
    <property type="molecule type" value="Genomic_DNA"/>
</dbReference>
<keyword evidence="2 6" id="KW-0812">Transmembrane</keyword>
<feature type="transmembrane region" description="Helical" evidence="6">
    <location>
        <begin position="190"/>
        <end position="209"/>
    </location>
</feature>
<reference evidence="7 8" key="1">
    <citation type="submission" date="2023-01" db="EMBL/GenBank/DDBJ databases">
        <title>Characterization of estradiol degrading bacteria Microbacterium sp. MZT7 and reveal degrading genes through genome analysis.</title>
        <authorList>
            <person name="Hao P."/>
            <person name="Gao Y."/>
        </authorList>
    </citation>
    <scope>NUCLEOTIDE SEQUENCE [LARGE SCALE GENOMIC DNA]</scope>
    <source>
        <strain evidence="7 8">MZT7</strain>
    </source>
</reference>
<accession>A0ABY3RU73</accession>
<evidence type="ECO:0000256" key="1">
    <source>
        <dbReference type="ARBA" id="ARBA00004127"/>
    </source>
</evidence>
<feature type="transmembrane region" description="Helical" evidence="6">
    <location>
        <begin position="106"/>
        <end position="126"/>
    </location>
</feature>
<keyword evidence="3 6" id="KW-1133">Transmembrane helix</keyword>
<feature type="transmembrane region" description="Helical" evidence="6">
    <location>
        <begin position="158"/>
        <end position="178"/>
    </location>
</feature>
<evidence type="ECO:0000256" key="6">
    <source>
        <dbReference type="SAM" id="Phobius"/>
    </source>
</evidence>
<feature type="transmembrane region" description="Helical" evidence="6">
    <location>
        <begin position="54"/>
        <end position="73"/>
    </location>
</feature>
<evidence type="ECO:0000313" key="7">
    <source>
        <dbReference type="EMBL" id="UGS27618.1"/>
    </source>
</evidence>
<dbReference type="Proteomes" id="UP001199642">
    <property type="component" value="Chromosome"/>
</dbReference>
<gene>
    <name evidence="7" type="ORF">K8F61_05365</name>
</gene>
<feature type="region of interest" description="Disordered" evidence="5">
    <location>
        <begin position="316"/>
        <end position="338"/>
    </location>
</feature>
<proteinExistence type="predicted"/>
<evidence type="ECO:0000256" key="2">
    <source>
        <dbReference type="ARBA" id="ARBA00022692"/>
    </source>
</evidence>
<feature type="transmembrane region" description="Helical" evidence="6">
    <location>
        <begin position="20"/>
        <end position="42"/>
    </location>
</feature>
<keyword evidence="4 6" id="KW-0472">Membrane</keyword>
<feature type="transmembrane region" description="Helical" evidence="6">
    <location>
        <begin position="249"/>
        <end position="270"/>
    </location>
</feature>
<evidence type="ECO:0000313" key="8">
    <source>
        <dbReference type="Proteomes" id="UP001199642"/>
    </source>
</evidence>
<dbReference type="Pfam" id="PF04191">
    <property type="entry name" value="PEMT"/>
    <property type="match status" value="1"/>
</dbReference>
<comment type="subcellular location">
    <subcellularLocation>
        <location evidence="1">Endomembrane system</location>
        <topology evidence="1">Multi-pass membrane protein</topology>
    </subcellularLocation>
</comment>